<dbReference type="InterPro" id="IPR007391">
    <property type="entry name" value="Vancomycin_resist_VanW"/>
</dbReference>
<name>A0A844FDZ4_9FIRM</name>
<evidence type="ECO:0000259" key="2">
    <source>
        <dbReference type="Pfam" id="PF12229"/>
    </source>
</evidence>
<proteinExistence type="predicted"/>
<evidence type="ECO:0000313" key="3">
    <source>
        <dbReference type="EMBL" id="MSS42198.1"/>
    </source>
</evidence>
<dbReference type="InterPro" id="IPR052913">
    <property type="entry name" value="Glycopeptide_resist_protein"/>
</dbReference>
<dbReference type="AlphaFoldDB" id="A0A844FDZ4"/>
<dbReference type="PANTHER" id="PTHR35788">
    <property type="entry name" value="EXPORTED PROTEIN-RELATED"/>
    <property type="match status" value="1"/>
</dbReference>
<dbReference type="Pfam" id="PF04294">
    <property type="entry name" value="VanW"/>
    <property type="match status" value="1"/>
</dbReference>
<organism evidence="3 4">
    <name type="scientific">Anaerosalibacter bizertensis</name>
    <dbReference type="NCBI Taxonomy" id="932217"/>
    <lineage>
        <taxon>Bacteria</taxon>
        <taxon>Bacillati</taxon>
        <taxon>Bacillota</taxon>
        <taxon>Tissierellia</taxon>
        <taxon>Tissierellales</taxon>
        <taxon>Sporanaerobacteraceae</taxon>
        <taxon>Anaerosalibacter</taxon>
    </lineage>
</organism>
<dbReference type="PANTHER" id="PTHR35788:SF1">
    <property type="entry name" value="EXPORTED PROTEIN"/>
    <property type="match status" value="1"/>
</dbReference>
<keyword evidence="1" id="KW-1133">Transmembrane helix</keyword>
<keyword evidence="1" id="KW-0812">Transmembrane</keyword>
<dbReference type="Pfam" id="PF12229">
    <property type="entry name" value="PG_binding_4"/>
    <property type="match status" value="1"/>
</dbReference>
<feature type="domain" description="YoaR-like putative peptidoglycan binding" evidence="2">
    <location>
        <begin position="91"/>
        <end position="203"/>
    </location>
</feature>
<comment type="caution">
    <text evidence="3">The sequence shown here is derived from an EMBL/GenBank/DDBJ whole genome shotgun (WGS) entry which is preliminary data.</text>
</comment>
<evidence type="ECO:0000313" key="4">
    <source>
        <dbReference type="Proteomes" id="UP000462760"/>
    </source>
</evidence>
<feature type="transmembrane region" description="Helical" evidence="1">
    <location>
        <begin position="20"/>
        <end position="38"/>
    </location>
</feature>
<dbReference type="Proteomes" id="UP000462760">
    <property type="component" value="Unassembled WGS sequence"/>
</dbReference>
<dbReference type="EMBL" id="VULR01000001">
    <property type="protein sequence ID" value="MSS42198.1"/>
    <property type="molecule type" value="Genomic_DNA"/>
</dbReference>
<dbReference type="InterPro" id="IPR022029">
    <property type="entry name" value="YoaR-like_PG-bd"/>
</dbReference>
<keyword evidence="1" id="KW-0472">Membrane</keyword>
<sequence>MWRRIMEKTRKENEKNRWIIIYISLAIMLFLIGFYGFFSVLNKDTIYTGVRVEKIDISNKTKEEALKHIKKEMDKDLNDKKMILKFKDENYRIELKELGFYYDYEKAVDESYKVGREGNIFSRLKIISNTKKHGKEVKLKSGYDLKSIDKVVDKISEDIKIESKDAVFYFNQGNISITEEQIGRKVNEELLKEKIKNNIYKLEDLEIPVEKVNPKVTKAELSKINGIIGQYSTSFKTSSKERKENIRIAAKALDGKLLMPGATFSFNETTGPRSKQNGYKEATVIVNGEFTPGLGGGVCQVSTTLYNAILLSNLEVIERHPHSLPVKYVPHGKDAAVAYGALDLKFKNNFDFPVYIHTKSTDNNVKIYIYGDKNRKR</sequence>
<accession>A0A844FDZ4</accession>
<dbReference type="OrthoDB" id="9797191at2"/>
<evidence type="ECO:0000256" key="1">
    <source>
        <dbReference type="SAM" id="Phobius"/>
    </source>
</evidence>
<reference evidence="3 4" key="1">
    <citation type="submission" date="2019-08" db="EMBL/GenBank/DDBJ databases">
        <title>In-depth cultivation of the pig gut microbiome towards novel bacterial diversity and tailored functional studies.</title>
        <authorList>
            <person name="Wylensek D."/>
            <person name="Hitch T.C.A."/>
            <person name="Clavel T."/>
        </authorList>
    </citation>
    <scope>NUCLEOTIDE SEQUENCE [LARGE SCALE GENOMIC DNA]</scope>
    <source>
        <strain evidence="3 4">Med78-601-WT-4W-RMD-3</strain>
    </source>
</reference>
<protein>
    <recommendedName>
        <fullName evidence="2">YoaR-like putative peptidoglycan binding domain-containing protein</fullName>
    </recommendedName>
</protein>
<gene>
    <name evidence="3" type="ORF">FYJ27_00395</name>
</gene>